<accession>A0A4R3U4P0</accession>
<feature type="domain" description="FecR protein" evidence="1">
    <location>
        <begin position="2"/>
        <end position="84"/>
    </location>
</feature>
<dbReference type="AlphaFoldDB" id="A0A4R3U4P0"/>
<dbReference type="Proteomes" id="UP000295110">
    <property type="component" value="Unassembled WGS sequence"/>
</dbReference>
<dbReference type="Pfam" id="PF04773">
    <property type="entry name" value="FecR"/>
    <property type="match status" value="1"/>
</dbReference>
<evidence type="ECO:0000313" key="3">
    <source>
        <dbReference type="Proteomes" id="UP000295110"/>
    </source>
</evidence>
<dbReference type="PANTHER" id="PTHR30273">
    <property type="entry name" value="PERIPLASMIC SIGNAL SENSOR AND SIGMA FACTOR ACTIVATOR FECR-RELATED"/>
    <property type="match status" value="1"/>
</dbReference>
<dbReference type="GO" id="GO:0016989">
    <property type="term" value="F:sigma factor antagonist activity"/>
    <property type="evidence" value="ECO:0007669"/>
    <property type="project" value="TreeGrafter"/>
</dbReference>
<evidence type="ECO:0000259" key="1">
    <source>
        <dbReference type="Pfam" id="PF04773"/>
    </source>
</evidence>
<evidence type="ECO:0000313" key="2">
    <source>
        <dbReference type="EMBL" id="TCU81950.1"/>
    </source>
</evidence>
<sequence length="213" mass="22981">MLPDGTRVTLNTATRVRATLTQAKRVVQVSLGEALFEVAKDATRPFVVQVADANVTATGTTFLVRATPQRGDEAFDVTLIEGQVIVNQAGRAAHGRSVEQFVMEPGERLRARSSGGGASDALGARLDRPKLENLTAWKRGEVVLDDVSLVDAVLEMNRYSKLPVVILDMDTIGSLRISGIMHAGDSEAFARAVASLHGLSVRMTDRRIELDTK</sequence>
<gene>
    <name evidence="2" type="ORF">EV671_10692</name>
</gene>
<organism evidence="2 3">
    <name type="scientific">Roseateles saccharophilus</name>
    <name type="common">Pseudomonas saccharophila</name>
    <dbReference type="NCBI Taxonomy" id="304"/>
    <lineage>
        <taxon>Bacteria</taxon>
        <taxon>Pseudomonadati</taxon>
        <taxon>Pseudomonadota</taxon>
        <taxon>Betaproteobacteria</taxon>
        <taxon>Burkholderiales</taxon>
        <taxon>Sphaerotilaceae</taxon>
        <taxon>Roseateles</taxon>
    </lineage>
</organism>
<proteinExistence type="predicted"/>
<name>A0A4R3U4P0_ROSSA</name>
<protein>
    <submittedName>
        <fullName evidence="2">FecR family protein</fullName>
    </submittedName>
</protein>
<dbReference type="PANTHER" id="PTHR30273:SF2">
    <property type="entry name" value="PROTEIN FECR"/>
    <property type="match status" value="1"/>
</dbReference>
<dbReference type="Gene3D" id="2.60.120.1440">
    <property type="match status" value="1"/>
</dbReference>
<dbReference type="InterPro" id="IPR006860">
    <property type="entry name" value="FecR"/>
</dbReference>
<dbReference type="EMBL" id="SMBU01000069">
    <property type="protein sequence ID" value="TCU81950.1"/>
    <property type="molecule type" value="Genomic_DNA"/>
</dbReference>
<keyword evidence="3" id="KW-1185">Reference proteome</keyword>
<dbReference type="InterPro" id="IPR012373">
    <property type="entry name" value="Ferrdict_sens_TM"/>
</dbReference>
<reference evidence="2 3" key="1">
    <citation type="submission" date="2019-03" db="EMBL/GenBank/DDBJ databases">
        <title>Genomic Encyclopedia of Type Strains, Phase IV (KMG-IV): sequencing the most valuable type-strain genomes for metagenomic binning, comparative biology and taxonomic classification.</title>
        <authorList>
            <person name="Goeker M."/>
        </authorList>
    </citation>
    <scope>NUCLEOTIDE SEQUENCE [LARGE SCALE GENOMIC DNA]</scope>
    <source>
        <strain evidence="2 3">DSM 654</strain>
    </source>
</reference>
<comment type="caution">
    <text evidence="2">The sequence shown here is derived from an EMBL/GenBank/DDBJ whole genome shotgun (WGS) entry which is preliminary data.</text>
</comment>